<dbReference type="Gramene" id="KGN63828">
    <property type="protein sequence ID" value="KGN63828"/>
    <property type="gene ID" value="Csa_1G024140"/>
</dbReference>
<dbReference type="Proteomes" id="UP000029981">
    <property type="component" value="Chromosome 1"/>
</dbReference>
<dbReference type="AlphaFoldDB" id="A0A0A0LPT4"/>
<organism evidence="1 2">
    <name type="scientific">Cucumis sativus</name>
    <name type="common">Cucumber</name>
    <dbReference type="NCBI Taxonomy" id="3659"/>
    <lineage>
        <taxon>Eukaryota</taxon>
        <taxon>Viridiplantae</taxon>
        <taxon>Streptophyta</taxon>
        <taxon>Embryophyta</taxon>
        <taxon>Tracheophyta</taxon>
        <taxon>Spermatophyta</taxon>
        <taxon>Magnoliopsida</taxon>
        <taxon>eudicotyledons</taxon>
        <taxon>Gunneridae</taxon>
        <taxon>Pentapetalae</taxon>
        <taxon>rosids</taxon>
        <taxon>fabids</taxon>
        <taxon>Cucurbitales</taxon>
        <taxon>Cucurbitaceae</taxon>
        <taxon>Benincaseae</taxon>
        <taxon>Cucumis</taxon>
    </lineage>
</organism>
<evidence type="ECO:0000313" key="1">
    <source>
        <dbReference type="EMBL" id="KGN63828.1"/>
    </source>
</evidence>
<keyword evidence="2" id="KW-1185">Reference proteome</keyword>
<name>A0A0A0LPT4_CUCSA</name>
<reference evidence="1 2" key="1">
    <citation type="journal article" date="2009" name="Nat. Genet.">
        <title>The genome of the cucumber, Cucumis sativus L.</title>
        <authorList>
            <person name="Huang S."/>
            <person name="Li R."/>
            <person name="Zhang Z."/>
            <person name="Li L."/>
            <person name="Gu X."/>
            <person name="Fan W."/>
            <person name="Lucas W.J."/>
            <person name="Wang X."/>
            <person name="Xie B."/>
            <person name="Ni P."/>
            <person name="Ren Y."/>
            <person name="Zhu H."/>
            <person name="Li J."/>
            <person name="Lin K."/>
            <person name="Jin W."/>
            <person name="Fei Z."/>
            <person name="Li G."/>
            <person name="Staub J."/>
            <person name="Kilian A."/>
            <person name="van der Vossen E.A."/>
            <person name="Wu Y."/>
            <person name="Guo J."/>
            <person name="He J."/>
            <person name="Jia Z."/>
            <person name="Ren Y."/>
            <person name="Tian G."/>
            <person name="Lu Y."/>
            <person name="Ruan J."/>
            <person name="Qian W."/>
            <person name="Wang M."/>
            <person name="Huang Q."/>
            <person name="Li B."/>
            <person name="Xuan Z."/>
            <person name="Cao J."/>
            <person name="Asan"/>
            <person name="Wu Z."/>
            <person name="Zhang J."/>
            <person name="Cai Q."/>
            <person name="Bai Y."/>
            <person name="Zhao B."/>
            <person name="Han Y."/>
            <person name="Li Y."/>
            <person name="Li X."/>
            <person name="Wang S."/>
            <person name="Shi Q."/>
            <person name="Liu S."/>
            <person name="Cho W.K."/>
            <person name="Kim J.Y."/>
            <person name="Xu Y."/>
            <person name="Heller-Uszynska K."/>
            <person name="Miao H."/>
            <person name="Cheng Z."/>
            <person name="Zhang S."/>
            <person name="Wu J."/>
            <person name="Yang Y."/>
            <person name="Kang H."/>
            <person name="Li M."/>
            <person name="Liang H."/>
            <person name="Ren X."/>
            <person name="Shi Z."/>
            <person name="Wen M."/>
            <person name="Jian M."/>
            <person name="Yang H."/>
            <person name="Zhang G."/>
            <person name="Yang Z."/>
            <person name="Chen R."/>
            <person name="Liu S."/>
            <person name="Li J."/>
            <person name="Ma L."/>
            <person name="Liu H."/>
            <person name="Zhou Y."/>
            <person name="Zhao J."/>
            <person name="Fang X."/>
            <person name="Li G."/>
            <person name="Fang L."/>
            <person name="Li Y."/>
            <person name="Liu D."/>
            <person name="Zheng H."/>
            <person name="Zhang Y."/>
            <person name="Qin N."/>
            <person name="Li Z."/>
            <person name="Yang G."/>
            <person name="Yang S."/>
            <person name="Bolund L."/>
            <person name="Kristiansen K."/>
            <person name="Zheng H."/>
            <person name="Li S."/>
            <person name="Zhang X."/>
            <person name="Yang H."/>
            <person name="Wang J."/>
            <person name="Sun R."/>
            <person name="Zhang B."/>
            <person name="Jiang S."/>
            <person name="Wang J."/>
            <person name="Du Y."/>
            <person name="Li S."/>
        </authorList>
    </citation>
    <scope>NUCLEOTIDE SEQUENCE [LARGE SCALE GENOMIC DNA]</scope>
    <source>
        <strain evidence="2">cv. 9930</strain>
    </source>
</reference>
<dbReference type="EMBL" id="CM002922">
    <property type="protein sequence ID" value="KGN63828.1"/>
    <property type="molecule type" value="Genomic_DNA"/>
</dbReference>
<protein>
    <submittedName>
        <fullName evidence="1">Uncharacterized protein</fullName>
    </submittedName>
</protein>
<proteinExistence type="predicted"/>
<gene>
    <name evidence="1" type="ORF">Csa_1G024140</name>
</gene>
<reference evidence="1 2" key="4">
    <citation type="journal article" date="2011" name="BMC Genomics">
        <title>RNA-Seq improves annotation of protein-coding genes in the cucumber genome.</title>
        <authorList>
            <person name="Li Z."/>
            <person name="Zhang Z."/>
            <person name="Yan P."/>
            <person name="Huang S."/>
            <person name="Fei Z."/>
            <person name="Lin K."/>
        </authorList>
    </citation>
    <scope>NUCLEOTIDE SEQUENCE [LARGE SCALE GENOMIC DNA]</scope>
    <source>
        <strain evidence="2">cv. 9930</strain>
    </source>
</reference>
<sequence>MKDTLQSVGDKHQTDDTKYYQSSSFSLYNHTHPIENFSFFNFTFLIFSKNQDPNSSHAILTFVAIAKTDRTDSFCYSVTSSHSSKFGESARWVCR</sequence>
<reference evidence="1 2" key="2">
    <citation type="journal article" date="2009" name="PLoS ONE">
        <title>An integrated genetic and cytogenetic map of the cucumber genome.</title>
        <authorList>
            <person name="Ren Y."/>
            <person name="Zhang Z."/>
            <person name="Liu J."/>
            <person name="Staub J.E."/>
            <person name="Han Y."/>
            <person name="Cheng Z."/>
            <person name="Li X."/>
            <person name="Lu J."/>
            <person name="Miao H."/>
            <person name="Kang H."/>
            <person name="Xie B."/>
            <person name="Gu X."/>
            <person name="Wang X."/>
            <person name="Du Y."/>
            <person name="Jin W."/>
            <person name="Huang S."/>
        </authorList>
    </citation>
    <scope>NUCLEOTIDE SEQUENCE [LARGE SCALE GENOMIC DNA]</scope>
    <source>
        <strain evidence="2">cv. 9930</strain>
    </source>
</reference>
<evidence type="ECO:0000313" key="2">
    <source>
        <dbReference type="Proteomes" id="UP000029981"/>
    </source>
</evidence>
<reference evidence="1 2" key="3">
    <citation type="journal article" date="2010" name="BMC Genomics">
        <title>Transcriptome sequencing and comparative analysis of cucumber flowers with different sex types.</title>
        <authorList>
            <person name="Guo S."/>
            <person name="Zheng Y."/>
            <person name="Joung J.G."/>
            <person name="Liu S."/>
            <person name="Zhang Z."/>
            <person name="Crasta O.R."/>
            <person name="Sobral B.W."/>
            <person name="Xu Y."/>
            <person name="Huang S."/>
            <person name="Fei Z."/>
        </authorList>
    </citation>
    <scope>NUCLEOTIDE SEQUENCE [LARGE SCALE GENOMIC DNA]</scope>
    <source>
        <strain evidence="2">cv. 9930</strain>
    </source>
</reference>
<accession>A0A0A0LPT4</accession>